<dbReference type="EMBL" id="NAOO01000034">
    <property type="protein sequence ID" value="RFB86193.1"/>
    <property type="molecule type" value="Genomic_DNA"/>
</dbReference>
<protein>
    <submittedName>
        <fullName evidence="1">Uncharacterized protein</fullName>
    </submittedName>
</protein>
<organism evidence="1 2">
    <name type="scientific">Rhizobium leguminosarum bv. trifolii</name>
    <dbReference type="NCBI Taxonomy" id="386"/>
    <lineage>
        <taxon>Bacteria</taxon>
        <taxon>Pseudomonadati</taxon>
        <taxon>Pseudomonadota</taxon>
        <taxon>Alphaproteobacteria</taxon>
        <taxon>Hyphomicrobiales</taxon>
        <taxon>Rhizobiaceae</taxon>
        <taxon>Rhizobium/Agrobacterium group</taxon>
        <taxon>Rhizobium</taxon>
    </lineage>
</organism>
<gene>
    <name evidence="1" type="ORF">B5K10_25520</name>
</gene>
<evidence type="ECO:0000313" key="2">
    <source>
        <dbReference type="Proteomes" id="UP000256748"/>
    </source>
</evidence>
<dbReference type="AlphaFoldDB" id="A0A3E1B7K6"/>
<comment type="caution">
    <text evidence="1">The sequence shown here is derived from an EMBL/GenBank/DDBJ whole genome shotgun (WGS) entry which is preliminary data.</text>
</comment>
<evidence type="ECO:0000313" key="1">
    <source>
        <dbReference type="EMBL" id="RFB86193.1"/>
    </source>
</evidence>
<reference evidence="1 2" key="1">
    <citation type="submission" date="2017-03" db="EMBL/GenBank/DDBJ databases">
        <title>Genome analysis of Rhizobial strains effectives or ineffectives for nitrogen fixation isolated from bean seeds.</title>
        <authorList>
            <person name="Peralta H."/>
            <person name="Aguilar-Vera A."/>
            <person name="Mora Y."/>
            <person name="Vargas-Lagunas C."/>
            <person name="Girard L."/>
            <person name="Mora J."/>
        </authorList>
    </citation>
    <scope>NUCLEOTIDE SEQUENCE [LARGE SCALE GENOMIC DNA]</scope>
    <source>
        <strain evidence="1 2">CCGM5</strain>
    </source>
</reference>
<proteinExistence type="predicted"/>
<accession>A0A3E1B7K6</accession>
<sequence length="121" mass="14506">MDDTTDFEPIFEDDRFWSETLVFPHPSKLDDDSMDYYFPDYDGRWSRQTKRAMEKFDTKRLELNFNWALENQIWSCPGCGRSKPEIFRKSSHGILLAKLELHHDHLWDEGLRRPEKLLGPD</sequence>
<dbReference type="Proteomes" id="UP000256748">
    <property type="component" value="Unassembled WGS sequence"/>
</dbReference>
<name>A0A3E1B7K6_RHILT</name>
<dbReference type="RefSeq" id="WP_116275409.1">
    <property type="nucleotide sequence ID" value="NZ_KZ859527.1"/>
</dbReference>